<keyword evidence="2" id="KW-0053">Apoptosis</keyword>
<feature type="region of interest" description="Disordered" evidence="6">
    <location>
        <begin position="275"/>
        <end position="349"/>
    </location>
</feature>
<feature type="coiled-coil region" evidence="5">
    <location>
        <begin position="416"/>
        <end position="496"/>
    </location>
</feature>
<keyword evidence="5" id="KW-0175">Coiled coil</keyword>
<feature type="domain" description="DED" evidence="7">
    <location>
        <begin position="122"/>
        <end position="200"/>
    </location>
</feature>
<dbReference type="InterPro" id="IPR029030">
    <property type="entry name" value="Caspase-like_dom_sf"/>
</dbReference>
<organism evidence="10 11">
    <name type="scientific">Geodia barretti</name>
    <name type="common">Barrett's horny sponge</name>
    <dbReference type="NCBI Taxonomy" id="519541"/>
    <lineage>
        <taxon>Eukaryota</taxon>
        <taxon>Metazoa</taxon>
        <taxon>Porifera</taxon>
        <taxon>Demospongiae</taxon>
        <taxon>Heteroscleromorpha</taxon>
        <taxon>Tetractinellida</taxon>
        <taxon>Astrophorina</taxon>
        <taxon>Geodiidae</taxon>
        <taxon>Geodia</taxon>
    </lineage>
</organism>
<dbReference type="InterPro" id="IPR011600">
    <property type="entry name" value="Pept_C14_caspase"/>
</dbReference>
<dbReference type="PROSITE" id="PS50207">
    <property type="entry name" value="CASPASE_P10"/>
    <property type="match status" value="1"/>
</dbReference>
<evidence type="ECO:0000259" key="7">
    <source>
        <dbReference type="PROSITE" id="PS50168"/>
    </source>
</evidence>
<dbReference type="PROSITE" id="PS01121">
    <property type="entry name" value="CASPASE_HIS"/>
    <property type="match status" value="1"/>
</dbReference>
<feature type="region of interest" description="Disordered" evidence="6">
    <location>
        <begin position="240"/>
        <end position="261"/>
    </location>
</feature>
<dbReference type="GO" id="GO:0004197">
    <property type="term" value="F:cysteine-type endopeptidase activity"/>
    <property type="evidence" value="ECO:0007669"/>
    <property type="project" value="InterPro"/>
</dbReference>
<sequence length="755" mass="85718">MEFRRCLNRLSNQLSRQNLEDMKFVCKDHVPVARMERVRSSLDIFQALEERGKLSSNDTAFLVKVLVSIERSNLVPELVSAGFAHQEALQRNHTSAAPAPPLQGGVRPHQHPGPPVQSRELVFNEMLLKIAQNLSARDVEALTFTLCDSLLGMNADRVSSATQLFQLLQQRQIVTPTNLQALYNELENIGRSDLSKRINNYLDEIGKPPCQPGMDEDGAPVNGGLPPVSRMTIAPTEETQYPRHLTSAPPPPQHAQPPADHYNHRYQQQYPATTDQTYHHHQSYRVTEGGQPISSPSDTAGSTLTSMATGTYISGPASSQISYPTSESSAMDPESMRAQSGEHDHHAQRQQWSFVPSQVYPISTRPGLSVAETGGHDVPLQDQPLGLSFDANEDDKQREREEGEGGIGSEMSKIELQDLQKQWTQTQELLMAKEQEQKQLNEDLENLQQYTAKIVEEKEGESVQYEVNRRELETALRVKIKEIEVLRQQVQGLQKAPRQLPTEMNPEEFYILNKNPHGVCLIINNYQFYHDTDPSKAHPDRGGAEIDQYNLTQTFRYLRYKVEVRENLTADQMTDYLLRMSQRDHSGYDSFICCILSHGEHNIIHGANSEPVNVDDLTGVMKLCTSLRNKPKLFFIQCCRGEAEEVGFEKDNPGDSTFRSTIPRDTDFFLGYATPLGKAAYRSRKHGSWYISELCKVFTQYGYHNSLSSMMRRVNLQVSNAFTKDGYKQCCEFVDRLRKEVHFFYFIRNRSKSSQ</sequence>
<evidence type="ECO:0000256" key="6">
    <source>
        <dbReference type="SAM" id="MobiDB-lite"/>
    </source>
</evidence>
<dbReference type="SUPFAM" id="SSF47986">
    <property type="entry name" value="DEATH domain"/>
    <property type="match status" value="2"/>
</dbReference>
<evidence type="ECO:0000313" key="10">
    <source>
        <dbReference type="EMBL" id="CAI8002220.1"/>
    </source>
</evidence>
<dbReference type="EMBL" id="CASHTH010000469">
    <property type="protein sequence ID" value="CAI8002220.1"/>
    <property type="molecule type" value="Genomic_DNA"/>
</dbReference>
<evidence type="ECO:0000259" key="9">
    <source>
        <dbReference type="PROSITE" id="PS50208"/>
    </source>
</evidence>
<proteinExistence type="inferred from homology"/>
<keyword evidence="11" id="KW-1185">Reference proteome</keyword>
<dbReference type="InterPro" id="IPR011029">
    <property type="entry name" value="DEATH-like_dom_sf"/>
</dbReference>
<comment type="caution">
    <text evidence="10">The sequence shown here is derived from an EMBL/GenBank/DDBJ whole genome shotgun (WGS) entry which is preliminary data.</text>
</comment>
<evidence type="ECO:0000256" key="2">
    <source>
        <dbReference type="ARBA" id="ARBA00022703"/>
    </source>
</evidence>
<name>A0AA35R300_GEOBA</name>
<dbReference type="AlphaFoldDB" id="A0AA35R300"/>
<evidence type="ECO:0000313" key="11">
    <source>
        <dbReference type="Proteomes" id="UP001174909"/>
    </source>
</evidence>
<evidence type="ECO:0000256" key="1">
    <source>
        <dbReference type="ARBA" id="ARBA00010134"/>
    </source>
</evidence>
<dbReference type="Pfam" id="PF00656">
    <property type="entry name" value="Peptidase_C14"/>
    <property type="match status" value="1"/>
</dbReference>
<feature type="region of interest" description="Disordered" evidence="6">
    <location>
        <begin position="91"/>
        <end position="115"/>
    </location>
</feature>
<gene>
    <name evidence="10" type="ORF">GBAR_LOCUS3355</name>
</gene>
<dbReference type="PANTHER" id="PTHR48169:SF7">
    <property type="entry name" value="CASPASE 10"/>
    <property type="match status" value="1"/>
</dbReference>
<dbReference type="InterPro" id="IPR015917">
    <property type="entry name" value="Pept_C14A"/>
</dbReference>
<dbReference type="PROSITE" id="PS50208">
    <property type="entry name" value="CASPASE_P20"/>
    <property type="match status" value="1"/>
</dbReference>
<evidence type="ECO:0000256" key="3">
    <source>
        <dbReference type="ARBA" id="ARBA00022737"/>
    </source>
</evidence>
<evidence type="ECO:0000256" key="4">
    <source>
        <dbReference type="RuleBase" id="RU003971"/>
    </source>
</evidence>
<dbReference type="CDD" id="cd08336">
    <property type="entry name" value="DED_FADD"/>
    <property type="match status" value="1"/>
</dbReference>
<accession>A0AA35R300</accession>
<feature type="compositionally biased region" description="Basic and acidic residues" evidence="6">
    <location>
        <begin position="394"/>
        <end position="403"/>
    </location>
</feature>
<dbReference type="SUPFAM" id="SSF52129">
    <property type="entry name" value="Caspase-like"/>
    <property type="match status" value="1"/>
</dbReference>
<feature type="domain" description="Caspase family p10" evidence="8">
    <location>
        <begin position="658"/>
        <end position="745"/>
    </location>
</feature>
<dbReference type="SMART" id="SM00031">
    <property type="entry name" value="DED"/>
    <property type="match status" value="2"/>
</dbReference>
<dbReference type="CDD" id="cd00032">
    <property type="entry name" value="CASc"/>
    <property type="match status" value="1"/>
</dbReference>
<dbReference type="InterPro" id="IPR001309">
    <property type="entry name" value="Pept_C14_p20"/>
</dbReference>
<dbReference type="PRINTS" id="PR00376">
    <property type="entry name" value="IL1BCENZYME"/>
</dbReference>
<dbReference type="InterPro" id="IPR016129">
    <property type="entry name" value="Caspase_his_AS"/>
</dbReference>
<dbReference type="GO" id="GO:0006915">
    <property type="term" value="P:apoptotic process"/>
    <property type="evidence" value="ECO:0007669"/>
    <property type="project" value="UniProtKB-KW"/>
</dbReference>
<evidence type="ECO:0000259" key="8">
    <source>
        <dbReference type="PROSITE" id="PS50207"/>
    </source>
</evidence>
<feature type="domain" description="DED" evidence="7">
    <location>
        <begin position="2"/>
        <end position="80"/>
    </location>
</feature>
<protein>
    <submittedName>
        <fullName evidence="10">Caspase-3</fullName>
    </submittedName>
</protein>
<feature type="compositionally biased region" description="Polar residues" evidence="6">
    <location>
        <begin position="292"/>
        <end position="329"/>
    </location>
</feature>
<reference evidence="10" key="1">
    <citation type="submission" date="2023-03" db="EMBL/GenBank/DDBJ databases">
        <authorList>
            <person name="Steffen K."/>
            <person name="Cardenas P."/>
        </authorList>
    </citation>
    <scope>NUCLEOTIDE SEQUENCE</scope>
</reference>
<dbReference type="GO" id="GO:0042981">
    <property type="term" value="P:regulation of apoptotic process"/>
    <property type="evidence" value="ECO:0007669"/>
    <property type="project" value="InterPro"/>
</dbReference>
<dbReference type="GO" id="GO:0005737">
    <property type="term" value="C:cytoplasm"/>
    <property type="evidence" value="ECO:0007669"/>
    <property type="project" value="UniProtKB-ARBA"/>
</dbReference>
<dbReference type="InterPro" id="IPR002138">
    <property type="entry name" value="Pept_C14_p10"/>
</dbReference>
<feature type="region of interest" description="Disordered" evidence="6">
    <location>
        <begin position="365"/>
        <end position="411"/>
    </location>
</feature>
<dbReference type="PROSITE" id="PS50168">
    <property type="entry name" value="DED"/>
    <property type="match status" value="2"/>
</dbReference>
<dbReference type="GO" id="GO:0006508">
    <property type="term" value="P:proteolysis"/>
    <property type="evidence" value="ECO:0007669"/>
    <property type="project" value="InterPro"/>
</dbReference>
<dbReference type="PANTHER" id="PTHR48169">
    <property type="entry name" value="DED DOMAIN-CONTAINING PROTEIN"/>
    <property type="match status" value="1"/>
</dbReference>
<evidence type="ECO:0000256" key="5">
    <source>
        <dbReference type="SAM" id="Coils"/>
    </source>
</evidence>
<dbReference type="Gene3D" id="3.40.50.1460">
    <property type="match status" value="1"/>
</dbReference>
<dbReference type="InterPro" id="IPR001875">
    <property type="entry name" value="DED_dom"/>
</dbReference>
<keyword evidence="3" id="KW-0677">Repeat</keyword>
<dbReference type="SMART" id="SM00115">
    <property type="entry name" value="CASc"/>
    <property type="match status" value="1"/>
</dbReference>
<dbReference type="Proteomes" id="UP001174909">
    <property type="component" value="Unassembled WGS sequence"/>
</dbReference>
<dbReference type="Gene3D" id="1.10.533.10">
    <property type="entry name" value="Death Domain, Fas"/>
    <property type="match status" value="2"/>
</dbReference>
<feature type="domain" description="Caspase family p20" evidence="9">
    <location>
        <begin position="516"/>
        <end position="643"/>
    </location>
</feature>
<dbReference type="GO" id="GO:0051604">
    <property type="term" value="P:protein maturation"/>
    <property type="evidence" value="ECO:0007669"/>
    <property type="project" value="UniProtKB-ARBA"/>
</dbReference>
<dbReference type="Pfam" id="PF01335">
    <property type="entry name" value="DED"/>
    <property type="match status" value="2"/>
</dbReference>
<comment type="similarity">
    <text evidence="1 4">Belongs to the peptidase C14A family.</text>
</comment>